<reference evidence="4 5" key="1">
    <citation type="submission" date="2016-02" db="EMBL/GenBank/DDBJ databases">
        <authorList>
            <person name="Wen L."/>
            <person name="He K."/>
            <person name="Yang H."/>
        </authorList>
    </citation>
    <scope>NUCLEOTIDE SEQUENCE [LARGE SCALE GENOMIC DNA]</scope>
    <source>
        <strain evidence="4">ShG14-8</strain>
    </source>
</reference>
<feature type="domain" description="FecR protein" evidence="3">
    <location>
        <begin position="100"/>
        <end position="182"/>
    </location>
</feature>
<dbReference type="Proteomes" id="UP000070578">
    <property type="component" value="Unassembled WGS sequence"/>
</dbReference>
<dbReference type="AlphaFoldDB" id="A0A139BSQ2"/>
<accession>A0A139BSQ2</accession>
<evidence type="ECO:0000256" key="2">
    <source>
        <dbReference type="SAM" id="SignalP"/>
    </source>
</evidence>
<keyword evidence="2" id="KW-0732">Signal</keyword>
<dbReference type="InterPro" id="IPR006860">
    <property type="entry name" value="FecR"/>
</dbReference>
<gene>
    <name evidence="4" type="ORF">AWT59_1878</name>
</gene>
<reference evidence="4 5" key="2">
    <citation type="submission" date="2016-03" db="EMBL/GenBank/DDBJ databases">
        <title>New uncultured bacterium of the family Gallionellaceae from acid mine drainage: description and reconstruction of genome based on metagenomic analysis of microbial community.</title>
        <authorList>
            <person name="Kadnikov V."/>
            <person name="Ivasenko D."/>
            <person name="Beletsky A."/>
            <person name="Mardanov A."/>
            <person name="Danilova E."/>
            <person name="Pimenov N."/>
            <person name="Karnachuk O."/>
            <person name="Ravin N."/>
        </authorList>
    </citation>
    <scope>NUCLEOTIDE SEQUENCE [LARGE SCALE GENOMIC DNA]</scope>
    <source>
        <strain evidence="4">ShG14-8</strain>
    </source>
</reference>
<protein>
    <submittedName>
        <fullName evidence="4">Iron dicitrate transport regulator FecR</fullName>
    </submittedName>
</protein>
<organism evidence="4 5">
    <name type="scientific">Candidatus Gallionella acididurans</name>
    <dbReference type="NCBI Taxonomy" id="1796491"/>
    <lineage>
        <taxon>Bacteria</taxon>
        <taxon>Pseudomonadati</taxon>
        <taxon>Pseudomonadota</taxon>
        <taxon>Betaproteobacteria</taxon>
        <taxon>Nitrosomonadales</taxon>
        <taxon>Gallionellaceae</taxon>
        <taxon>Gallionella</taxon>
    </lineage>
</organism>
<dbReference type="EMBL" id="LSLI01000046">
    <property type="protein sequence ID" value="KXS32010.1"/>
    <property type="molecule type" value="Genomic_DNA"/>
</dbReference>
<evidence type="ECO:0000259" key="3">
    <source>
        <dbReference type="Pfam" id="PF04773"/>
    </source>
</evidence>
<evidence type="ECO:0000256" key="1">
    <source>
        <dbReference type="SAM" id="MobiDB-lite"/>
    </source>
</evidence>
<evidence type="ECO:0000313" key="4">
    <source>
        <dbReference type="EMBL" id="KXS32010.1"/>
    </source>
</evidence>
<proteinExistence type="predicted"/>
<name>A0A139BSQ2_9PROT</name>
<sequence length="340" mass="36097">MKPQKIDLLLQRLALLGVLGTLCGSVWAASNGCNYTASGTGMGGTGIVAKSTGMGGTGISPGGKMQIAGEVISSLGAVEAQSNGRKRLLAKGDPVCVGETIVTSQSGTLQIRMTDDGLVSVRPETQLKIDQFAYTGTSKDVSVFSLLKGAGRFVTGKLGKMYPQKDLLRTPTATIGVRGTDHEATVILPGDRSSFRSGTYDKVNQGITFIKTEKGEIDIHPKQVGLAVGAEVMPVLLKDIPDFYNDSSFLKEENSVFELERKEEGPGESNKGAQSHEGAGRGAELVSPAEINANTHERPESPLNMDIHESPSLPEMPERPEVPEMPSLPEVPESPTQELH</sequence>
<comment type="caution">
    <text evidence="4">The sequence shown here is derived from an EMBL/GenBank/DDBJ whole genome shotgun (WGS) entry which is preliminary data.</text>
</comment>
<feature type="signal peptide" evidence="2">
    <location>
        <begin position="1"/>
        <end position="28"/>
    </location>
</feature>
<evidence type="ECO:0000313" key="5">
    <source>
        <dbReference type="Proteomes" id="UP000070578"/>
    </source>
</evidence>
<feature type="chain" id="PRO_5007483901" evidence="2">
    <location>
        <begin position="29"/>
        <end position="340"/>
    </location>
</feature>
<dbReference type="Pfam" id="PF04773">
    <property type="entry name" value="FecR"/>
    <property type="match status" value="1"/>
</dbReference>
<feature type="region of interest" description="Disordered" evidence="1">
    <location>
        <begin position="258"/>
        <end position="340"/>
    </location>
</feature>